<proteinExistence type="inferred from homology"/>
<feature type="binding site" evidence="4">
    <location>
        <position position="156"/>
    </location>
    <ligand>
        <name>a divalent metal cation</name>
        <dbReference type="ChEBI" id="CHEBI:60240"/>
        <label>2</label>
    </ligand>
</feature>
<dbReference type="GO" id="GO:0005829">
    <property type="term" value="C:cytosol"/>
    <property type="evidence" value="ECO:0007669"/>
    <property type="project" value="TreeGrafter"/>
</dbReference>
<dbReference type="CDD" id="cd01310">
    <property type="entry name" value="TatD_DNAse"/>
    <property type="match status" value="1"/>
</dbReference>
<dbReference type="Pfam" id="PF01026">
    <property type="entry name" value="TatD_DNase"/>
    <property type="match status" value="1"/>
</dbReference>
<dbReference type="PIRSF" id="PIRSF005902">
    <property type="entry name" value="DNase_TatD"/>
    <property type="match status" value="1"/>
</dbReference>
<dbReference type="GO" id="GO:0046872">
    <property type="term" value="F:metal ion binding"/>
    <property type="evidence" value="ECO:0007669"/>
    <property type="project" value="UniProtKB-KW"/>
</dbReference>
<comment type="caution">
    <text evidence="5">The sequence shown here is derived from an EMBL/GenBank/DDBJ whole genome shotgun (WGS) entry which is preliminary data.</text>
</comment>
<dbReference type="AlphaFoldDB" id="A0A420E8S3"/>
<evidence type="ECO:0000256" key="3">
    <source>
        <dbReference type="ARBA" id="ARBA00022801"/>
    </source>
</evidence>
<evidence type="ECO:0000313" key="6">
    <source>
        <dbReference type="Proteomes" id="UP000286482"/>
    </source>
</evidence>
<dbReference type="InterPro" id="IPR032466">
    <property type="entry name" value="Metal_Hydrolase"/>
</dbReference>
<dbReference type="InterPro" id="IPR018228">
    <property type="entry name" value="DNase_TatD-rel_CS"/>
</dbReference>
<keyword evidence="2 4" id="KW-0479">Metal-binding</keyword>
<dbReference type="Gene3D" id="3.20.20.140">
    <property type="entry name" value="Metal-dependent hydrolases"/>
    <property type="match status" value="1"/>
</dbReference>
<evidence type="ECO:0000313" key="5">
    <source>
        <dbReference type="EMBL" id="RKF15738.1"/>
    </source>
</evidence>
<evidence type="ECO:0000256" key="1">
    <source>
        <dbReference type="ARBA" id="ARBA00009275"/>
    </source>
</evidence>
<dbReference type="Proteomes" id="UP000286482">
    <property type="component" value="Unassembled WGS sequence"/>
</dbReference>
<keyword evidence="6" id="KW-1185">Reference proteome</keyword>
<evidence type="ECO:0000256" key="2">
    <source>
        <dbReference type="ARBA" id="ARBA00022723"/>
    </source>
</evidence>
<sequence>MPWFDTHCHLDFDAFSTDFPQFLTQFKNAGITRLLVPSVSRSNWQNVLKLNTKQEISIALGCHPCFLPSSEKELTTELFDLQTICLEHQQQIVAIGESGFDGRFPESEAQQLLAFESQILLAKQLKLPLIVHSVRKHALTYERLKQHNFDQGGVIHAFSGSYQQAKQFVDLGFKIGIGGTITWPRAQKTIKAVSKLPIDSLVLETDAPDMPLFGMQGIDNSPLNLPKIFHALHAIRSEPQDQLKQHLWQNSLDVFRLNE</sequence>
<name>A0A420E8S3_9ALTE</name>
<feature type="binding site" evidence="4">
    <location>
        <position position="206"/>
    </location>
    <ligand>
        <name>a divalent metal cation</name>
        <dbReference type="ChEBI" id="CHEBI:60240"/>
        <label>1</label>
    </ligand>
</feature>
<feature type="binding site" evidence="4">
    <location>
        <position position="9"/>
    </location>
    <ligand>
        <name>a divalent metal cation</name>
        <dbReference type="ChEBI" id="CHEBI:60240"/>
        <label>1</label>
    </ligand>
</feature>
<accession>A0A420E8S3</accession>
<dbReference type="InterPro" id="IPR001130">
    <property type="entry name" value="TatD-like"/>
</dbReference>
<evidence type="ECO:0000256" key="4">
    <source>
        <dbReference type="PIRSR" id="PIRSR005902-1"/>
    </source>
</evidence>
<reference evidence="5 6" key="1">
    <citation type="submission" date="2018-09" db="EMBL/GenBank/DDBJ databases">
        <authorList>
            <person name="Wang Z."/>
        </authorList>
    </citation>
    <scope>NUCLEOTIDE SEQUENCE [LARGE SCALE GENOMIC DNA]</scope>
    <source>
        <strain evidence="5 6">ALS 81</strain>
    </source>
</reference>
<dbReference type="SUPFAM" id="SSF51556">
    <property type="entry name" value="Metallo-dependent hydrolases"/>
    <property type="match status" value="1"/>
</dbReference>
<comment type="similarity">
    <text evidence="1">Belongs to the metallo-dependent hydrolases superfamily. TatD-type hydrolase family.</text>
</comment>
<keyword evidence="3" id="KW-0378">Hydrolase</keyword>
<dbReference type="PANTHER" id="PTHR46124:SF3">
    <property type="entry name" value="HYDROLASE"/>
    <property type="match status" value="1"/>
</dbReference>
<dbReference type="GO" id="GO:0016788">
    <property type="term" value="F:hydrolase activity, acting on ester bonds"/>
    <property type="evidence" value="ECO:0007669"/>
    <property type="project" value="InterPro"/>
</dbReference>
<feature type="binding site" evidence="4">
    <location>
        <position position="97"/>
    </location>
    <ligand>
        <name>a divalent metal cation</name>
        <dbReference type="ChEBI" id="CHEBI:60240"/>
        <label>1</label>
    </ligand>
</feature>
<dbReference type="RefSeq" id="WP_120355824.1">
    <property type="nucleotide sequence ID" value="NZ_RAQO01000008.1"/>
</dbReference>
<dbReference type="FunFam" id="3.20.20.140:FF:000005">
    <property type="entry name" value="TatD family hydrolase"/>
    <property type="match status" value="1"/>
</dbReference>
<dbReference type="OrthoDB" id="9810005at2"/>
<organism evidence="5 6">
    <name type="scientific">Alginatibacterium sediminis</name>
    <dbReference type="NCBI Taxonomy" id="2164068"/>
    <lineage>
        <taxon>Bacteria</taxon>
        <taxon>Pseudomonadati</taxon>
        <taxon>Pseudomonadota</taxon>
        <taxon>Gammaproteobacteria</taxon>
        <taxon>Alteromonadales</taxon>
        <taxon>Alteromonadaceae</taxon>
        <taxon>Alginatibacterium</taxon>
    </lineage>
</organism>
<feature type="binding site" evidence="4">
    <location>
        <position position="7"/>
    </location>
    <ligand>
        <name>a divalent metal cation</name>
        <dbReference type="ChEBI" id="CHEBI:60240"/>
        <label>1</label>
    </ligand>
</feature>
<feature type="binding site" evidence="4">
    <location>
        <position position="132"/>
    </location>
    <ligand>
        <name>a divalent metal cation</name>
        <dbReference type="ChEBI" id="CHEBI:60240"/>
        <label>2</label>
    </ligand>
</feature>
<dbReference type="PROSITE" id="PS01091">
    <property type="entry name" value="TATD_3"/>
    <property type="match status" value="1"/>
</dbReference>
<dbReference type="PANTHER" id="PTHR46124">
    <property type="entry name" value="D-AMINOACYL-TRNA DEACYLASE"/>
    <property type="match status" value="1"/>
</dbReference>
<gene>
    <name evidence="5" type="ORF">DBZ36_15270</name>
</gene>
<protein>
    <submittedName>
        <fullName evidence="5">TatD family deoxyribonuclease</fullName>
    </submittedName>
</protein>
<dbReference type="EMBL" id="RAQO01000008">
    <property type="protein sequence ID" value="RKF15738.1"/>
    <property type="molecule type" value="Genomic_DNA"/>
</dbReference>